<evidence type="ECO:0000313" key="2">
    <source>
        <dbReference type="EMBL" id="NBI35443.1"/>
    </source>
</evidence>
<dbReference type="PANTHER" id="PTHR43060">
    <property type="entry name" value="3-HYDROXYISOBUTYRATE DEHYDROGENASE-LIKE 1, MITOCHONDRIAL-RELATED"/>
    <property type="match status" value="1"/>
</dbReference>
<organism evidence="2">
    <name type="scientific">Muribaculaceae bacterium Z82</name>
    <dbReference type="NCBI Taxonomy" id="2304548"/>
    <lineage>
        <taxon>Bacteria</taxon>
        <taxon>Pseudomonadati</taxon>
        <taxon>Bacteroidota</taxon>
        <taxon>Bacteroidia</taxon>
        <taxon>Bacteroidales</taxon>
        <taxon>Muribaculaceae</taxon>
    </lineage>
</organism>
<dbReference type="InterPro" id="IPR036291">
    <property type="entry name" value="NAD(P)-bd_dom_sf"/>
</dbReference>
<dbReference type="EMBL" id="QWKH01000122">
    <property type="protein sequence ID" value="NBI35443.1"/>
    <property type="molecule type" value="Genomic_DNA"/>
</dbReference>
<dbReference type="SUPFAM" id="SSF48179">
    <property type="entry name" value="6-phosphogluconate dehydrogenase C-terminal domain-like"/>
    <property type="match status" value="1"/>
</dbReference>
<name>A0A7C9NC86_9BACT</name>
<dbReference type="InterPro" id="IPR006115">
    <property type="entry name" value="6PGDH_NADP-bd"/>
</dbReference>
<dbReference type="Gene3D" id="3.40.50.720">
    <property type="entry name" value="NAD(P)-binding Rossmann-like Domain"/>
    <property type="match status" value="1"/>
</dbReference>
<proteinExistence type="predicted"/>
<evidence type="ECO:0000259" key="1">
    <source>
        <dbReference type="Pfam" id="PF03446"/>
    </source>
</evidence>
<gene>
    <name evidence="2" type="ORF">D1639_10485</name>
</gene>
<dbReference type="AlphaFoldDB" id="A0A7C9NC86"/>
<reference evidence="2" key="1">
    <citation type="submission" date="2018-08" db="EMBL/GenBank/DDBJ databases">
        <title>Murine metabolic-syndrome-specific gut microbial biobank.</title>
        <authorList>
            <person name="Liu C."/>
        </authorList>
    </citation>
    <scope>NUCLEOTIDE SEQUENCE [LARGE SCALE GENOMIC DNA]</scope>
    <source>
        <strain evidence="2">Z82</strain>
    </source>
</reference>
<dbReference type="SUPFAM" id="SSF51735">
    <property type="entry name" value="NAD(P)-binding Rossmann-fold domains"/>
    <property type="match status" value="1"/>
</dbReference>
<sequence>MQRTYCFMGHGSVGAVVGARMRELGLQPVNYASDADVVFTYYASQGQLEDAFFAETGLVQACAPGTLLVDLSPSTPAFARELNAVAVVSDLVPVEAPLVVGDPVLSCALSDKRNLACFAAGNDDAVEAALPLLRALCDEVSVAGGAGSAQLARASYTLQMLSQLVSAVESEALYRAVRATDVPFAGTAEHVGAATPLAEQVLEAVAEKRFEGEFTVEMLMAEVAAAIGAADDAEVILPQAEACQHMLELLAVVGGADLSPAALALVYGDEASCAEAGLDWTRAEAAFGPSEDEDDDYDYDDCDYEDDGSCGCGCDHDHGGYGCSLN</sequence>
<comment type="caution">
    <text evidence="2">The sequence shown here is derived from an EMBL/GenBank/DDBJ whole genome shotgun (WGS) entry which is preliminary data.</text>
</comment>
<accession>A0A7C9NC86</accession>
<feature type="domain" description="6-phosphogluconate dehydrogenase NADP-binding" evidence="1">
    <location>
        <begin position="28"/>
        <end position="142"/>
    </location>
</feature>
<dbReference type="PANTHER" id="PTHR43060:SF15">
    <property type="entry name" value="3-HYDROXYISOBUTYRATE DEHYDROGENASE-LIKE 1, MITOCHONDRIAL-RELATED"/>
    <property type="match status" value="1"/>
</dbReference>
<dbReference type="InterPro" id="IPR008927">
    <property type="entry name" value="6-PGluconate_DH-like_C_sf"/>
</dbReference>
<dbReference type="Pfam" id="PF03446">
    <property type="entry name" value="NAD_binding_2"/>
    <property type="match status" value="1"/>
</dbReference>
<protein>
    <submittedName>
        <fullName evidence="2">NAD(P)-dependent oxidoreductase</fullName>
    </submittedName>
</protein>
<dbReference type="GO" id="GO:0050661">
    <property type="term" value="F:NADP binding"/>
    <property type="evidence" value="ECO:0007669"/>
    <property type="project" value="InterPro"/>
</dbReference>